<dbReference type="InterPro" id="IPR037150">
    <property type="entry name" value="H-NS_C_dom_sf"/>
</dbReference>
<dbReference type="PANTHER" id="PTHR38097">
    <property type="match status" value="1"/>
</dbReference>
<gene>
    <name evidence="7" type="ORF">V1286_004869</name>
</gene>
<dbReference type="Proteomes" id="UP001364224">
    <property type="component" value="Unassembled WGS sequence"/>
</dbReference>
<evidence type="ECO:0000259" key="6">
    <source>
        <dbReference type="SMART" id="SM00528"/>
    </source>
</evidence>
<name>A0ABU8BFM6_9BRAD</name>
<dbReference type="InterPro" id="IPR027444">
    <property type="entry name" value="H-NS_C_dom"/>
</dbReference>
<feature type="compositionally biased region" description="Basic and acidic residues" evidence="5">
    <location>
        <begin position="55"/>
        <end position="69"/>
    </location>
</feature>
<keyword evidence="4 7" id="KW-0238">DNA-binding</keyword>
<evidence type="ECO:0000256" key="5">
    <source>
        <dbReference type="SAM" id="MobiDB-lite"/>
    </source>
</evidence>
<dbReference type="Gene3D" id="4.10.430.10">
    <property type="entry name" value="Histone-like protein H-NS, C-terminal domain"/>
    <property type="match status" value="1"/>
</dbReference>
<evidence type="ECO:0000313" key="8">
    <source>
        <dbReference type="Proteomes" id="UP001364224"/>
    </source>
</evidence>
<dbReference type="SMART" id="SM00528">
    <property type="entry name" value="HNS"/>
    <property type="match status" value="1"/>
</dbReference>
<keyword evidence="8" id="KW-1185">Reference proteome</keyword>
<evidence type="ECO:0000256" key="3">
    <source>
        <dbReference type="ARBA" id="ARBA00022490"/>
    </source>
</evidence>
<evidence type="ECO:0000313" key="7">
    <source>
        <dbReference type="EMBL" id="MEH2557340.1"/>
    </source>
</evidence>
<accession>A0ABU8BFM6</accession>
<keyword evidence="3" id="KW-0963">Cytoplasm</keyword>
<feature type="region of interest" description="Disordered" evidence="5">
    <location>
        <begin position="46"/>
        <end position="81"/>
    </location>
</feature>
<dbReference type="EMBL" id="JAZHRV010000001">
    <property type="protein sequence ID" value="MEH2557340.1"/>
    <property type="molecule type" value="Genomic_DNA"/>
</dbReference>
<dbReference type="RefSeq" id="WP_334483409.1">
    <property type="nucleotide sequence ID" value="NZ_JAZHRV010000001.1"/>
</dbReference>
<feature type="domain" description="DNA-binding protein H-NS-like C-terminal" evidence="6">
    <location>
        <begin position="57"/>
        <end position="102"/>
    </location>
</feature>
<evidence type="ECO:0000256" key="4">
    <source>
        <dbReference type="ARBA" id="ARBA00023125"/>
    </source>
</evidence>
<dbReference type="GO" id="GO:0003677">
    <property type="term" value="F:DNA binding"/>
    <property type="evidence" value="ECO:0007669"/>
    <property type="project" value="UniProtKB-KW"/>
</dbReference>
<sequence length="103" mass="12022">MKDNKLKQMSLDDLWDLHERIGAILSDKIESEKKKLEQQLDQLARRVAELSPPGPERRPYPKVEAKYRNPDNPSETWSGRGKTPRWLAKLIAAGRKLDEFRIQ</sequence>
<dbReference type="PANTHER" id="PTHR38097:SF2">
    <property type="entry name" value="DNA-BINDING PROTEIN STPA"/>
    <property type="match status" value="1"/>
</dbReference>
<dbReference type="SUPFAM" id="SSF81273">
    <property type="entry name" value="H-NS histone-like proteins"/>
    <property type="match status" value="1"/>
</dbReference>
<protein>
    <submittedName>
        <fullName evidence="7">DNA-binding protein H-NS</fullName>
    </submittedName>
</protein>
<comment type="caution">
    <text evidence="7">The sequence shown here is derived from an EMBL/GenBank/DDBJ whole genome shotgun (WGS) entry which is preliminary data.</text>
</comment>
<evidence type="ECO:0000256" key="1">
    <source>
        <dbReference type="ARBA" id="ARBA00004453"/>
    </source>
</evidence>
<proteinExistence type="inferred from homology"/>
<evidence type="ECO:0000256" key="2">
    <source>
        <dbReference type="ARBA" id="ARBA00010610"/>
    </source>
</evidence>
<dbReference type="Pfam" id="PF00816">
    <property type="entry name" value="Histone_HNS"/>
    <property type="match status" value="1"/>
</dbReference>
<organism evidence="7 8">
    <name type="scientific">Bradyrhizobium algeriense</name>
    <dbReference type="NCBI Taxonomy" id="634784"/>
    <lineage>
        <taxon>Bacteria</taxon>
        <taxon>Pseudomonadati</taxon>
        <taxon>Pseudomonadota</taxon>
        <taxon>Alphaproteobacteria</taxon>
        <taxon>Hyphomicrobiales</taxon>
        <taxon>Nitrobacteraceae</taxon>
        <taxon>Bradyrhizobium</taxon>
    </lineage>
</organism>
<reference evidence="7 8" key="1">
    <citation type="submission" date="2024-02" db="EMBL/GenBank/DDBJ databases">
        <title>Adaptive strategies in a cosmopolitan and abundant soil bacterium.</title>
        <authorList>
            <person name="Carini P."/>
        </authorList>
    </citation>
    <scope>NUCLEOTIDE SEQUENCE [LARGE SCALE GENOMIC DNA]</scope>
    <source>
        <strain evidence="7 8">AZCC 1608</strain>
    </source>
</reference>
<comment type="subcellular location">
    <subcellularLocation>
        <location evidence="1">Cytoplasm</location>
        <location evidence="1">Nucleoid</location>
    </subcellularLocation>
</comment>
<comment type="similarity">
    <text evidence="2">Belongs to the histone-like protein H-NS family.</text>
</comment>